<dbReference type="RefSeq" id="WP_130650631.1">
    <property type="nucleotide sequence ID" value="NZ_BMHA01000006.1"/>
</dbReference>
<protein>
    <recommendedName>
        <fullName evidence="4">Methyltransferase type 11 domain-containing protein</fullName>
    </recommendedName>
</protein>
<sequence length="245" mass="26699">MTVPASTTGVQDRITAYWDHRADAYDAHQERVQTPPVRDAWRRIWGEVLPDAPADVLDLGTGTGEVAVLLAGLGHRVTATDLAADMLDIARRRSAGLAHPPQLQVGDAVAPDLPPASFDVVTCRYVLWTLREPVAALTRWRALLRPGGRLVVVDSTWFPTGIHAEGDRRPDGPPEFADFYDPTVAAALPLAEAGSIEPSVRAVRDAGFVDVEVTPLHELERLQRAAAVDSDHTVRLQYRITGRCP</sequence>
<keyword evidence="6" id="KW-1185">Reference proteome</keyword>
<dbReference type="GO" id="GO:0032259">
    <property type="term" value="P:methylation"/>
    <property type="evidence" value="ECO:0007669"/>
    <property type="project" value="UniProtKB-KW"/>
</dbReference>
<dbReference type="PANTHER" id="PTHR43464:SF19">
    <property type="entry name" value="UBIQUINONE BIOSYNTHESIS O-METHYLTRANSFERASE, MITOCHONDRIAL"/>
    <property type="match status" value="1"/>
</dbReference>
<evidence type="ECO:0000313" key="6">
    <source>
        <dbReference type="Proteomes" id="UP000650511"/>
    </source>
</evidence>
<dbReference type="Pfam" id="PF08241">
    <property type="entry name" value="Methyltransf_11"/>
    <property type="match status" value="1"/>
</dbReference>
<gene>
    <name evidence="5" type="ORF">GCM10011354_17950</name>
</gene>
<reference evidence="5" key="2">
    <citation type="submission" date="2020-09" db="EMBL/GenBank/DDBJ databases">
        <authorList>
            <person name="Sun Q."/>
            <person name="Zhou Y."/>
        </authorList>
    </citation>
    <scope>NUCLEOTIDE SEQUENCE</scope>
    <source>
        <strain evidence="5">CGMCC 1.14988</strain>
    </source>
</reference>
<keyword evidence="3" id="KW-0949">S-adenosyl-L-methionine</keyword>
<keyword evidence="2" id="KW-0808">Transferase</keyword>
<reference evidence="5" key="1">
    <citation type="journal article" date="2014" name="Int. J. Syst. Evol. Microbiol.">
        <title>Complete genome sequence of Corynebacterium casei LMG S-19264T (=DSM 44701T), isolated from a smear-ripened cheese.</title>
        <authorList>
            <consortium name="US DOE Joint Genome Institute (JGI-PGF)"/>
            <person name="Walter F."/>
            <person name="Albersmeier A."/>
            <person name="Kalinowski J."/>
            <person name="Ruckert C."/>
        </authorList>
    </citation>
    <scope>NUCLEOTIDE SEQUENCE</scope>
    <source>
        <strain evidence="5">CGMCC 1.14988</strain>
    </source>
</reference>
<evidence type="ECO:0000256" key="1">
    <source>
        <dbReference type="ARBA" id="ARBA00022603"/>
    </source>
</evidence>
<comment type="caution">
    <text evidence="5">The sequence shown here is derived from an EMBL/GenBank/DDBJ whole genome shotgun (WGS) entry which is preliminary data.</text>
</comment>
<evidence type="ECO:0000256" key="3">
    <source>
        <dbReference type="ARBA" id="ARBA00022691"/>
    </source>
</evidence>
<dbReference type="InterPro" id="IPR029063">
    <property type="entry name" value="SAM-dependent_MTases_sf"/>
</dbReference>
<dbReference type="AlphaFoldDB" id="A0A8J3A879"/>
<dbReference type="GO" id="GO:0008757">
    <property type="term" value="F:S-adenosylmethionine-dependent methyltransferase activity"/>
    <property type="evidence" value="ECO:0007669"/>
    <property type="project" value="InterPro"/>
</dbReference>
<name>A0A8J3A879_9ACTN</name>
<dbReference type="EMBL" id="BMHA01000006">
    <property type="protein sequence ID" value="GGI06210.1"/>
    <property type="molecule type" value="Genomic_DNA"/>
</dbReference>
<evidence type="ECO:0000256" key="2">
    <source>
        <dbReference type="ARBA" id="ARBA00022679"/>
    </source>
</evidence>
<proteinExistence type="predicted"/>
<evidence type="ECO:0000313" key="5">
    <source>
        <dbReference type="EMBL" id="GGI06210.1"/>
    </source>
</evidence>
<organism evidence="5 6">
    <name type="scientific">Egicoccus halophilus</name>
    <dbReference type="NCBI Taxonomy" id="1670830"/>
    <lineage>
        <taxon>Bacteria</taxon>
        <taxon>Bacillati</taxon>
        <taxon>Actinomycetota</taxon>
        <taxon>Nitriliruptoria</taxon>
        <taxon>Egicoccales</taxon>
        <taxon>Egicoccaceae</taxon>
        <taxon>Egicoccus</taxon>
    </lineage>
</organism>
<accession>A0A8J3A879</accession>
<dbReference type="InterPro" id="IPR013216">
    <property type="entry name" value="Methyltransf_11"/>
</dbReference>
<dbReference type="Gene3D" id="3.40.50.150">
    <property type="entry name" value="Vaccinia Virus protein VP39"/>
    <property type="match status" value="1"/>
</dbReference>
<dbReference type="OrthoDB" id="5174037at2"/>
<dbReference type="Proteomes" id="UP000650511">
    <property type="component" value="Unassembled WGS sequence"/>
</dbReference>
<dbReference type="PANTHER" id="PTHR43464">
    <property type="entry name" value="METHYLTRANSFERASE"/>
    <property type="match status" value="1"/>
</dbReference>
<dbReference type="SUPFAM" id="SSF53335">
    <property type="entry name" value="S-adenosyl-L-methionine-dependent methyltransferases"/>
    <property type="match status" value="1"/>
</dbReference>
<keyword evidence="1" id="KW-0489">Methyltransferase</keyword>
<evidence type="ECO:0000259" key="4">
    <source>
        <dbReference type="Pfam" id="PF08241"/>
    </source>
</evidence>
<feature type="domain" description="Methyltransferase type 11" evidence="4">
    <location>
        <begin position="57"/>
        <end position="152"/>
    </location>
</feature>
<dbReference type="CDD" id="cd02440">
    <property type="entry name" value="AdoMet_MTases"/>
    <property type="match status" value="1"/>
</dbReference>